<dbReference type="EMBL" id="BARS01017553">
    <property type="protein sequence ID" value="GAF86132.1"/>
    <property type="molecule type" value="Genomic_DNA"/>
</dbReference>
<organism evidence="1">
    <name type="scientific">marine sediment metagenome</name>
    <dbReference type="NCBI Taxonomy" id="412755"/>
    <lineage>
        <taxon>unclassified sequences</taxon>
        <taxon>metagenomes</taxon>
        <taxon>ecological metagenomes</taxon>
    </lineage>
</organism>
<sequence length="43" mass="4943">MIAKPMTATELEIISDAIELDLYLKLKHRFGPGLYLREITIPK</sequence>
<dbReference type="AlphaFoldDB" id="X0TD61"/>
<name>X0TD61_9ZZZZ</name>
<protein>
    <submittedName>
        <fullName evidence="1">Uncharacterized protein</fullName>
    </submittedName>
</protein>
<reference evidence="1" key="1">
    <citation type="journal article" date="2014" name="Front. Microbiol.">
        <title>High frequency of phylogenetically diverse reductive dehalogenase-homologous genes in deep subseafloor sedimentary metagenomes.</title>
        <authorList>
            <person name="Kawai M."/>
            <person name="Futagami T."/>
            <person name="Toyoda A."/>
            <person name="Takaki Y."/>
            <person name="Nishi S."/>
            <person name="Hori S."/>
            <person name="Arai W."/>
            <person name="Tsubouchi T."/>
            <person name="Morono Y."/>
            <person name="Uchiyama I."/>
            <person name="Ito T."/>
            <person name="Fujiyama A."/>
            <person name="Inagaki F."/>
            <person name="Takami H."/>
        </authorList>
    </citation>
    <scope>NUCLEOTIDE SEQUENCE</scope>
    <source>
        <strain evidence="1">Expedition CK06-06</strain>
    </source>
</reference>
<accession>X0TD61</accession>
<evidence type="ECO:0000313" key="1">
    <source>
        <dbReference type="EMBL" id="GAF86132.1"/>
    </source>
</evidence>
<feature type="non-terminal residue" evidence="1">
    <location>
        <position position="43"/>
    </location>
</feature>
<proteinExistence type="predicted"/>
<gene>
    <name evidence="1" type="ORF">S01H1_28699</name>
</gene>
<comment type="caution">
    <text evidence="1">The sequence shown here is derived from an EMBL/GenBank/DDBJ whole genome shotgun (WGS) entry which is preliminary data.</text>
</comment>